<dbReference type="PANTHER" id="PTHR15157:SF13">
    <property type="entry name" value="AUTOPHAGY-RELATED PROTEIN 14"/>
    <property type="match status" value="1"/>
</dbReference>
<keyword evidence="3" id="KW-0175">Coiled coil</keyword>
<dbReference type="GO" id="GO:0000323">
    <property type="term" value="C:lytic vacuole"/>
    <property type="evidence" value="ECO:0007669"/>
    <property type="project" value="TreeGrafter"/>
</dbReference>
<dbReference type="GO" id="GO:0032991">
    <property type="term" value="C:protein-containing complex"/>
    <property type="evidence" value="ECO:0007669"/>
    <property type="project" value="UniProtKB-ARBA"/>
</dbReference>
<dbReference type="InterPro" id="IPR018791">
    <property type="entry name" value="UV_resistance/autophagy_Atg14"/>
</dbReference>
<evidence type="ECO:0000313" key="6">
    <source>
        <dbReference type="Proteomes" id="UP001296104"/>
    </source>
</evidence>
<evidence type="ECO:0000313" key="5">
    <source>
        <dbReference type="EMBL" id="CAK4031389.1"/>
    </source>
</evidence>
<comment type="caution">
    <text evidence="5">The sequence shown here is derived from an EMBL/GenBank/DDBJ whole genome shotgun (WGS) entry which is preliminary data.</text>
</comment>
<evidence type="ECO:0000256" key="3">
    <source>
        <dbReference type="ARBA" id="ARBA00023054"/>
    </source>
</evidence>
<dbReference type="PANTHER" id="PTHR15157">
    <property type="entry name" value="UV RADIATION RESISTANCE-ASSOCIATED GENE PROTEIN"/>
    <property type="match status" value="1"/>
</dbReference>
<name>A0AAI9ECS5_9PEZI</name>
<feature type="region of interest" description="Disordered" evidence="4">
    <location>
        <begin position="118"/>
        <end position="159"/>
    </location>
</feature>
<dbReference type="GO" id="GO:0000149">
    <property type="term" value="F:SNARE binding"/>
    <property type="evidence" value="ECO:0007669"/>
    <property type="project" value="TreeGrafter"/>
</dbReference>
<proteinExistence type="inferred from homology"/>
<reference evidence="5" key="1">
    <citation type="submission" date="2023-11" db="EMBL/GenBank/DDBJ databases">
        <authorList>
            <person name="Alioto T."/>
            <person name="Alioto T."/>
            <person name="Gomez Garrido J."/>
        </authorList>
    </citation>
    <scope>NUCLEOTIDE SEQUENCE</scope>
</reference>
<dbReference type="GO" id="GO:0035493">
    <property type="term" value="P:SNARE complex assembly"/>
    <property type="evidence" value="ECO:0007669"/>
    <property type="project" value="TreeGrafter"/>
</dbReference>
<sequence>MECDICSREYTPRRKPLCASCVQAILYASRHRQVTSLLDREESHTYAEAVIRPGNDGILASLPANADFDAITTGVRKYSYDRTLAERNAADHRIEQIVDKAEELKQQMERYKQHIATQKEHLQRRRQDLASEKEELQKHKPRALDPVESATKKASQRLDKTRTRVVDARLLLCREAASASNLQKRKGANGRSEYTLGGIHVPDLRELNTRTQASSRPKLVGGRVVVEPHGLVSESFDNVARLINLSAHYLSVRLPAEIILAHEDFPRAVIMPEKSSYKFKNLPFPGISGSQSSSPVASRVLDQNLPRTRPLWLDRPLAQLVKEDGKQFGLFIEGVTLLAWNLAWLCKTQGIETINTFEDVCNIGRNLWTLLMSQHRRSRSTKEEPTRLGIFSHASAENNLFSLPGIELMKDWQAHSPARIGDKLKSFLITEISGADWDLLEGREWDEEREDEVPVLVGGLRRPQDSRHAAAMSIMSFAQPDGAEDERATSSAAEGKRAKKNSGYVKVRGRNNSEV</sequence>
<dbReference type="EMBL" id="CAVMBE010000047">
    <property type="protein sequence ID" value="CAK4031389.1"/>
    <property type="molecule type" value="Genomic_DNA"/>
</dbReference>
<dbReference type="Pfam" id="PF10186">
    <property type="entry name" value="ATG14"/>
    <property type="match status" value="1"/>
</dbReference>
<evidence type="ECO:0000256" key="4">
    <source>
        <dbReference type="SAM" id="MobiDB-lite"/>
    </source>
</evidence>
<accession>A0AAI9ECS5</accession>
<organism evidence="5 6">
    <name type="scientific">Lecanosticta acicola</name>
    <dbReference type="NCBI Taxonomy" id="111012"/>
    <lineage>
        <taxon>Eukaryota</taxon>
        <taxon>Fungi</taxon>
        <taxon>Dikarya</taxon>
        <taxon>Ascomycota</taxon>
        <taxon>Pezizomycotina</taxon>
        <taxon>Dothideomycetes</taxon>
        <taxon>Dothideomycetidae</taxon>
        <taxon>Mycosphaerellales</taxon>
        <taxon>Mycosphaerellaceae</taxon>
        <taxon>Lecanosticta</taxon>
    </lineage>
</organism>
<feature type="region of interest" description="Disordered" evidence="4">
    <location>
        <begin position="475"/>
        <end position="515"/>
    </location>
</feature>
<protein>
    <recommendedName>
        <fullName evidence="2">Autophagy-related protein 14</fullName>
    </recommendedName>
</protein>
<comment type="similarity">
    <text evidence="1">Belongs to the ATG14 family.</text>
</comment>
<keyword evidence="6" id="KW-1185">Reference proteome</keyword>
<evidence type="ECO:0000256" key="2">
    <source>
        <dbReference type="ARBA" id="ARBA00013807"/>
    </source>
</evidence>
<feature type="compositionally biased region" description="Basic and acidic residues" evidence="4">
    <location>
        <begin position="118"/>
        <end position="145"/>
    </location>
</feature>
<evidence type="ECO:0000256" key="1">
    <source>
        <dbReference type="ARBA" id="ARBA00009574"/>
    </source>
</evidence>
<gene>
    <name evidence="5" type="ORF">LECACI_7A006547</name>
</gene>
<dbReference type="Proteomes" id="UP001296104">
    <property type="component" value="Unassembled WGS sequence"/>
</dbReference>
<dbReference type="AlphaFoldDB" id="A0AAI9ECS5"/>
<dbReference type="GO" id="GO:0005768">
    <property type="term" value="C:endosome"/>
    <property type="evidence" value="ECO:0007669"/>
    <property type="project" value="TreeGrafter"/>
</dbReference>